<reference evidence="7" key="1">
    <citation type="journal article" date="2013" name="Environ. Microbiol.">
        <title>Microbiota from the distal guts of lean and obese adolescents exhibit partial functional redundancy besides clear differences in community structure.</title>
        <authorList>
            <person name="Ferrer M."/>
            <person name="Ruiz A."/>
            <person name="Lanza F."/>
            <person name="Haange S.B."/>
            <person name="Oberbach A."/>
            <person name="Till H."/>
            <person name="Bargiela R."/>
            <person name="Campoy C."/>
            <person name="Segura M.T."/>
            <person name="Richter M."/>
            <person name="von Bergen M."/>
            <person name="Seifert J."/>
            <person name="Suarez A."/>
        </authorList>
    </citation>
    <scope>NUCLEOTIDE SEQUENCE</scope>
</reference>
<dbReference type="EMBL" id="AJWZ01008675">
    <property type="protein sequence ID" value="EKC53457.1"/>
    <property type="molecule type" value="Genomic_DNA"/>
</dbReference>
<evidence type="ECO:0000256" key="1">
    <source>
        <dbReference type="ARBA" id="ARBA00022598"/>
    </source>
</evidence>
<dbReference type="InterPro" id="IPR058047">
    <property type="entry name" value="CPSase_preATP-grasp"/>
</dbReference>
<protein>
    <submittedName>
        <fullName evidence="7">Protein containing Carbamoyl phosphate synthase, large subunit</fullName>
        <ecNumber evidence="7">6.3.4.6</ecNumber>
    </submittedName>
</protein>
<dbReference type="PANTHER" id="PTHR11405:SF53">
    <property type="entry name" value="CARBAMOYL-PHOSPHATE SYNTHASE [AMMONIA], MITOCHONDRIAL"/>
    <property type="match status" value="1"/>
</dbReference>
<evidence type="ECO:0000256" key="2">
    <source>
        <dbReference type="ARBA" id="ARBA00022723"/>
    </source>
</evidence>
<organism evidence="7">
    <name type="scientific">human gut metagenome</name>
    <dbReference type="NCBI Taxonomy" id="408170"/>
    <lineage>
        <taxon>unclassified sequences</taxon>
        <taxon>metagenomes</taxon>
        <taxon>organismal metagenomes</taxon>
    </lineage>
</organism>
<evidence type="ECO:0000259" key="6">
    <source>
        <dbReference type="Pfam" id="PF25596"/>
    </source>
</evidence>
<dbReference type="GO" id="GO:0005524">
    <property type="term" value="F:ATP binding"/>
    <property type="evidence" value="ECO:0007669"/>
    <property type="project" value="UniProtKB-KW"/>
</dbReference>
<name>K1RY69_9ZZZZ</name>
<dbReference type="GO" id="GO:0006541">
    <property type="term" value="P:glutamine metabolic process"/>
    <property type="evidence" value="ECO:0007669"/>
    <property type="project" value="TreeGrafter"/>
</dbReference>
<dbReference type="GO" id="GO:0046872">
    <property type="term" value="F:metal ion binding"/>
    <property type="evidence" value="ECO:0007669"/>
    <property type="project" value="UniProtKB-KW"/>
</dbReference>
<feature type="non-terminal residue" evidence="7">
    <location>
        <position position="63"/>
    </location>
</feature>
<dbReference type="GO" id="GO:0004088">
    <property type="term" value="F:carbamoyl-phosphate synthase (glutamine-hydrolyzing) activity"/>
    <property type="evidence" value="ECO:0007669"/>
    <property type="project" value="TreeGrafter"/>
</dbReference>
<evidence type="ECO:0000256" key="3">
    <source>
        <dbReference type="ARBA" id="ARBA00022741"/>
    </source>
</evidence>
<dbReference type="InterPro" id="IPR005483">
    <property type="entry name" value="CPSase_dom"/>
</dbReference>
<dbReference type="SUPFAM" id="SSF52440">
    <property type="entry name" value="PreATP-grasp domain"/>
    <property type="match status" value="1"/>
</dbReference>
<dbReference type="GO" id="GO:0004087">
    <property type="term" value="F:carbamoyl-phosphate synthase (ammonia) activity"/>
    <property type="evidence" value="ECO:0007669"/>
    <property type="project" value="UniProtKB-EC"/>
</dbReference>
<keyword evidence="4" id="KW-0067">ATP-binding</keyword>
<comment type="caution">
    <text evidence="7">The sequence shown here is derived from an EMBL/GenBank/DDBJ whole genome shotgun (WGS) entry which is preliminary data.</text>
</comment>
<dbReference type="InterPro" id="IPR016185">
    <property type="entry name" value="PreATP-grasp_dom_sf"/>
</dbReference>
<dbReference type="EC" id="6.3.4.6" evidence="7"/>
<dbReference type="Gene3D" id="3.40.50.20">
    <property type="match status" value="1"/>
</dbReference>
<dbReference type="GO" id="GO:0004847">
    <property type="term" value="F:urea carboxylase activity"/>
    <property type="evidence" value="ECO:0007669"/>
    <property type="project" value="UniProtKB-EC"/>
</dbReference>
<dbReference type="PANTHER" id="PTHR11405">
    <property type="entry name" value="CARBAMOYLTRANSFERASE FAMILY MEMBER"/>
    <property type="match status" value="1"/>
</dbReference>
<keyword evidence="3" id="KW-0547">Nucleotide-binding</keyword>
<accession>K1RY69</accession>
<feature type="domain" description="Carbamoyl phosphate synthase preATP-grasp" evidence="6">
    <location>
        <begin position="5"/>
        <end position="63"/>
    </location>
</feature>
<keyword evidence="1 7" id="KW-0436">Ligase</keyword>
<comment type="catalytic activity">
    <reaction evidence="5">
        <text>hydrogencarbonate + NH4(+) + 2 ATP = carbamoyl phosphate + 2 ADP + phosphate + 2 H(+)</text>
        <dbReference type="Rhea" id="RHEA:18029"/>
        <dbReference type="ChEBI" id="CHEBI:15378"/>
        <dbReference type="ChEBI" id="CHEBI:17544"/>
        <dbReference type="ChEBI" id="CHEBI:28938"/>
        <dbReference type="ChEBI" id="CHEBI:30616"/>
        <dbReference type="ChEBI" id="CHEBI:43474"/>
        <dbReference type="ChEBI" id="CHEBI:58228"/>
        <dbReference type="ChEBI" id="CHEBI:456216"/>
        <dbReference type="EC" id="6.3.4.16"/>
    </reaction>
</comment>
<evidence type="ECO:0000256" key="5">
    <source>
        <dbReference type="ARBA" id="ARBA00047359"/>
    </source>
</evidence>
<dbReference type="Pfam" id="PF25596">
    <property type="entry name" value="CPSase_L_D1"/>
    <property type="match status" value="1"/>
</dbReference>
<dbReference type="FunFam" id="3.40.50.20:FF:000001">
    <property type="entry name" value="Carbamoyl-phosphate synthase large chain"/>
    <property type="match status" value="1"/>
</dbReference>
<sequence>MKKDLKKVLVLGSGALKIGQAGEFDYSGSQALKALREEGIHSVLVNPNIATIQTSEGIADKVY</sequence>
<dbReference type="GO" id="GO:0005737">
    <property type="term" value="C:cytoplasm"/>
    <property type="evidence" value="ECO:0007669"/>
    <property type="project" value="TreeGrafter"/>
</dbReference>
<gene>
    <name evidence="7" type="ORF">OBE_12584</name>
</gene>
<dbReference type="PRINTS" id="PR00098">
    <property type="entry name" value="CPSASE"/>
</dbReference>
<evidence type="ECO:0000256" key="4">
    <source>
        <dbReference type="ARBA" id="ARBA00022840"/>
    </source>
</evidence>
<dbReference type="AlphaFoldDB" id="K1RY69"/>
<proteinExistence type="predicted"/>
<evidence type="ECO:0000313" key="7">
    <source>
        <dbReference type="EMBL" id="EKC53457.1"/>
    </source>
</evidence>
<keyword evidence="2" id="KW-0479">Metal-binding</keyword>